<keyword evidence="8" id="KW-1185">Reference proteome</keyword>
<comment type="subcellular location">
    <subcellularLocation>
        <location evidence="1">Membrane</location>
        <topology evidence="1">Multi-pass membrane protein</topology>
    </subcellularLocation>
</comment>
<dbReference type="Proteomes" id="UP000638836">
    <property type="component" value="Unassembled WGS sequence"/>
</dbReference>
<organism evidence="7 8">
    <name type="scientific">Carnobacterium inhibens</name>
    <dbReference type="NCBI Taxonomy" id="147709"/>
    <lineage>
        <taxon>Bacteria</taxon>
        <taxon>Bacillati</taxon>
        <taxon>Bacillota</taxon>
        <taxon>Bacilli</taxon>
        <taxon>Lactobacillales</taxon>
        <taxon>Carnobacteriaceae</taxon>
        <taxon>Carnobacterium</taxon>
    </lineage>
</organism>
<comment type="caution">
    <text evidence="7">The sequence shown here is derived from an EMBL/GenBank/DDBJ whole genome shotgun (WGS) entry which is preliminary data.</text>
</comment>
<dbReference type="InterPro" id="IPR049453">
    <property type="entry name" value="Memb_transporter_dom"/>
</dbReference>
<feature type="domain" description="Integral membrane bound transporter" evidence="6">
    <location>
        <begin position="209"/>
        <end position="333"/>
    </location>
</feature>
<feature type="transmembrane region" description="Helical" evidence="5">
    <location>
        <begin position="21"/>
        <end position="38"/>
    </location>
</feature>
<evidence type="ECO:0000256" key="3">
    <source>
        <dbReference type="ARBA" id="ARBA00022989"/>
    </source>
</evidence>
<dbReference type="RefSeq" id="WP_187948542.1">
    <property type="nucleotide sequence ID" value="NZ_WNJQ01000001.1"/>
</dbReference>
<keyword evidence="4 5" id="KW-0472">Membrane</keyword>
<accession>A0ABR7TAB8</accession>
<feature type="transmembrane region" description="Helical" evidence="5">
    <location>
        <begin position="44"/>
        <end position="60"/>
    </location>
</feature>
<feature type="transmembrane region" description="Helical" evidence="5">
    <location>
        <begin position="121"/>
        <end position="140"/>
    </location>
</feature>
<proteinExistence type="predicted"/>
<feature type="transmembrane region" description="Helical" evidence="5">
    <location>
        <begin position="268"/>
        <end position="285"/>
    </location>
</feature>
<name>A0ABR7TAB8_9LACT</name>
<dbReference type="Pfam" id="PF13515">
    <property type="entry name" value="FUSC_2"/>
    <property type="match status" value="1"/>
</dbReference>
<feature type="transmembrane region" description="Helical" evidence="5">
    <location>
        <begin position="72"/>
        <end position="88"/>
    </location>
</feature>
<reference evidence="7 8" key="1">
    <citation type="journal article" date="2020" name="Microorganisms">
        <title>New Insight into Antimicrobial Compounds from Food and Marine-Sourced Carnobacterium Species through Phenotype and Genome Analyses.</title>
        <authorList>
            <person name="Begrem S."/>
            <person name="Ivaniuk F."/>
            <person name="Gigout-Chevalier F."/>
            <person name="Kolypczuk L."/>
            <person name="Bonnetot S."/>
            <person name="Leroi F."/>
            <person name="Grovel O."/>
            <person name="Delbarre-Ladrat C."/>
            <person name="Passerini D."/>
        </authorList>
    </citation>
    <scope>NUCLEOTIDE SEQUENCE [LARGE SCALE GENOMIC DNA]</scope>
    <source>
        <strain evidence="7 8">MIP2551</strain>
    </source>
</reference>
<keyword evidence="2 5" id="KW-0812">Transmembrane</keyword>
<feature type="transmembrane region" description="Helical" evidence="5">
    <location>
        <begin position="292"/>
        <end position="309"/>
    </location>
</feature>
<evidence type="ECO:0000313" key="7">
    <source>
        <dbReference type="EMBL" id="MBC9824622.1"/>
    </source>
</evidence>
<evidence type="ECO:0000256" key="5">
    <source>
        <dbReference type="SAM" id="Phobius"/>
    </source>
</evidence>
<evidence type="ECO:0000259" key="6">
    <source>
        <dbReference type="Pfam" id="PF13515"/>
    </source>
</evidence>
<protein>
    <recommendedName>
        <fullName evidence="6">Integral membrane bound transporter domain-containing protein</fullName>
    </recommendedName>
</protein>
<dbReference type="EMBL" id="WNJQ01000001">
    <property type="protein sequence ID" value="MBC9824622.1"/>
    <property type="molecule type" value="Genomic_DNA"/>
</dbReference>
<evidence type="ECO:0000256" key="4">
    <source>
        <dbReference type="ARBA" id="ARBA00023136"/>
    </source>
</evidence>
<evidence type="ECO:0000256" key="2">
    <source>
        <dbReference type="ARBA" id="ARBA00022692"/>
    </source>
</evidence>
<feature type="transmembrane region" description="Helical" evidence="5">
    <location>
        <begin position="321"/>
        <end position="345"/>
    </location>
</feature>
<feature type="transmembrane region" description="Helical" evidence="5">
    <location>
        <begin position="245"/>
        <end position="262"/>
    </location>
</feature>
<evidence type="ECO:0000256" key="1">
    <source>
        <dbReference type="ARBA" id="ARBA00004141"/>
    </source>
</evidence>
<feature type="transmembrane region" description="Helical" evidence="5">
    <location>
        <begin position="146"/>
        <end position="165"/>
    </location>
</feature>
<gene>
    <name evidence="7" type="ORF">GLO26_02105</name>
</gene>
<keyword evidence="3 5" id="KW-1133">Transmembrane helix</keyword>
<sequence length="362" mass="39878">MEKKRSFFKEIITIKETKDSLLRVFGAGCTTGIMLMAGYLLNNMQIGTFGALGAFAFLYYQPIPTKALMQRIFRVGICLVLSFLAGALSTFVPWMIPITISIISLISLLIFRILHLPNPGSFFVIMVGSMGTGLTLPLAGIIRATIYVAFGVLVAILMASLVGVLHRKLIEEKEEYRSESFKTKLLYAIKHDQELLLSSIHHAGIIFFATYLGLALELGNPYWITISCAAVLQGRKLNVIMYRNVQRIVGGIFGLLVGMFLFSLDLNVIQTIIVITILNFFVEYAMVRNYGLANFFTNPLALLLANLSSGAFVNDLVGNRFIGLVVGSIIGFIGAALIAGAITLFKRGEKVPEKYLNVPKEE</sequence>
<evidence type="ECO:0000313" key="8">
    <source>
        <dbReference type="Proteomes" id="UP000638836"/>
    </source>
</evidence>